<dbReference type="GO" id="GO:0046872">
    <property type="term" value="F:metal ion binding"/>
    <property type="evidence" value="ECO:0007669"/>
    <property type="project" value="UniProtKB-KW"/>
</dbReference>
<dbReference type="AlphaFoldDB" id="A0A1G5K3W1"/>
<dbReference type="RefSeq" id="WP_175493925.1">
    <property type="nucleotide sequence ID" value="NZ_FMVJ01000008.1"/>
</dbReference>
<protein>
    <submittedName>
        <fullName evidence="7">Glutamate carboxypeptidase</fullName>
    </submittedName>
</protein>
<evidence type="ECO:0000256" key="4">
    <source>
        <dbReference type="ARBA" id="ARBA00022833"/>
    </source>
</evidence>
<keyword evidence="8" id="KW-1185">Reference proteome</keyword>
<dbReference type="PANTHER" id="PTHR43808">
    <property type="entry name" value="ACETYLORNITHINE DEACETYLASE"/>
    <property type="match status" value="1"/>
</dbReference>
<evidence type="ECO:0000259" key="6">
    <source>
        <dbReference type="Pfam" id="PF07687"/>
    </source>
</evidence>
<dbReference type="GO" id="GO:0004180">
    <property type="term" value="F:carboxypeptidase activity"/>
    <property type="evidence" value="ECO:0007669"/>
    <property type="project" value="UniProtKB-KW"/>
</dbReference>
<evidence type="ECO:0000313" key="8">
    <source>
        <dbReference type="Proteomes" id="UP000199569"/>
    </source>
</evidence>
<dbReference type="PIRSF" id="PIRSF037238">
    <property type="entry name" value="Carboxypeptidase_G2"/>
    <property type="match status" value="1"/>
</dbReference>
<dbReference type="InterPro" id="IPR036264">
    <property type="entry name" value="Bact_exopeptidase_dim_dom"/>
</dbReference>
<dbReference type="Pfam" id="PF01546">
    <property type="entry name" value="Peptidase_M20"/>
    <property type="match status" value="1"/>
</dbReference>
<dbReference type="SUPFAM" id="SSF53187">
    <property type="entry name" value="Zn-dependent exopeptidases"/>
    <property type="match status" value="1"/>
</dbReference>
<name>A0A1G5K3W1_9HYPH</name>
<keyword evidence="7" id="KW-0645">Protease</keyword>
<dbReference type="STRING" id="549386.SAMN02927923_03023"/>
<proteinExistence type="predicted"/>
<dbReference type="InterPro" id="IPR001261">
    <property type="entry name" value="ArgE/DapE_CS"/>
</dbReference>
<evidence type="ECO:0000256" key="3">
    <source>
        <dbReference type="ARBA" id="ARBA00022801"/>
    </source>
</evidence>
<dbReference type="Pfam" id="PF07687">
    <property type="entry name" value="M20_dimer"/>
    <property type="match status" value="1"/>
</dbReference>
<dbReference type="Proteomes" id="UP000199569">
    <property type="component" value="Unassembled WGS sequence"/>
</dbReference>
<sequence length="392" mass="41107">MTAVQTQGSLEITQWLGEQQEAMVQLLSDLVNIDSGSYNKAGVDAVGARLIRFFSDHGIEVAVTPHAEFGDILRAEIGDARRSKEQHNILLLGHRDTVFPDGEAARRPFSIADGRAYGPGVADMKAGLVMNAFVMAAFKHFAPQTPLVMMMTGDEEIGSNASRDLIMQEARSAFAVFNAEPGRASGNFVTGRKGSLGYRLDITGKEAHSGVNFTEGANAIAELGHKIVALHALTRVEDGITVNVGLVSGGQSVNTTAPHASAGFEVRFVTNEQRDALSKAIDSIMATTVVPGTASTLTRKGNFLALAPTPESERLAAYYAQSAQDCGATLEGEFTGGCADSGFTASAGAPTICGVGPVGGKAHTAAEYIELPTLLQRAQILAQTIGKVLATT</sequence>
<comment type="cofactor">
    <cofactor evidence="1">
        <name>Zn(2+)</name>
        <dbReference type="ChEBI" id="CHEBI:29105"/>
    </cofactor>
</comment>
<evidence type="ECO:0000256" key="2">
    <source>
        <dbReference type="ARBA" id="ARBA00022723"/>
    </source>
</evidence>
<reference evidence="7 8" key="1">
    <citation type="submission" date="2016-10" db="EMBL/GenBank/DDBJ databases">
        <authorList>
            <person name="de Groot N.N."/>
        </authorList>
    </citation>
    <scope>NUCLEOTIDE SEQUENCE [LARGE SCALE GENOMIC DNA]</scope>
    <source>
        <strain evidence="7 8">CGMCC 1.7666</strain>
    </source>
</reference>
<evidence type="ECO:0000256" key="5">
    <source>
        <dbReference type="PIRSR" id="PIRSR037238-1"/>
    </source>
</evidence>
<keyword evidence="4" id="KW-0862">Zinc</keyword>
<dbReference type="InterPro" id="IPR017150">
    <property type="entry name" value="Pept_M20_glutamate_carboxypep"/>
</dbReference>
<dbReference type="InterPro" id="IPR002933">
    <property type="entry name" value="Peptidase_M20"/>
</dbReference>
<keyword evidence="3" id="KW-0378">Hydrolase</keyword>
<gene>
    <name evidence="7" type="ORF">SAMN02927923_03023</name>
</gene>
<dbReference type="CDD" id="cd03885">
    <property type="entry name" value="M20_CPDG2"/>
    <property type="match status" value="1"/>
</dbReference>
<dbReference type="InterPro" id="IPR050072">
    <property type="entry name" value="Peptidase_M20A"/>
</dbReference>
<feature type="active site" description="Proton acceptor" evidence="5">
    <location>
        <position position="155"/>
    </location>
</feature>
<dbReference type="PROSITE" id="PS00758">
    <property type="entry name" value="ARGE_DAPE_CPG2_1"/>
    <property type="match status" value="1"/>
</dbReference>
<keyword evidence="2" id="KW-0479">Metal-binding</keyword>
<evidence type="ECO:0000313" key="7">
    <source>
        <dbReference type="EMBL" id="SCY94760.1"/>
    </source>
</evidence>
<accession>A0A1G5K3W1</accession>
<dbReference type="EMBL" id="FMVJ01000008">
    <property type="protein sequence ID" value="SCY94760.1"/>
    <property type="molecule type" value="Genomic_DNA"/>
</dbReference>
<dbReference type="Gene3D" id="3.40.630.10">
    <property type="entry name" value="Zn peptidases"/>
    <property type="match status" value="1"/>
</dbReference>
<dbReference type="SUPFAM" id="SSF55031">
    <property type="entry name" value="Bacterial exopeptidase dimerisation domain"/>
    <property type="match status" value="1"/>
</dbReference>
<keyword evidence="7" id="KW-0121">Carboxypeptidase</keyword>
<dbReference type="PANTHER" id="PTHR43808:SF9">
    <property type="entry name" value="BLL0789 PROTEIN"/>
    <property type="match status" value="1"/>
</dbReference>
<dbReference type="Gene3D" id="3.30.70.360">
    <property type="match status" value="1"/>
</dbReference>
<evidence type="ECO:0000256" key="1">
    <source>
        <dbReference type="ARBA" id="ARBA00001947"/>
    </source>
</evidence>
<dbReference type="InterPro" id="IPR011650">
    <property type="entry name" value="Peptidase_M20_dimer"/>
</dbReference>
<feature type="domain" description="Peptidase M20 dimerisation" evidence="6">
    <location>
        <begin position="190"/>
        <end position="289"/>
    </location>
</feature>
<feature type="active site" evidence="5">
    <location>
        <position position="96"/>
    </location>
</feature>
<organism evidence="7 8">
    <name type="scientific">Microvirga guangxiensis</name>
    <dbReference type="NCBI Taxonomy" id="549386"/>
    <lineage>
        <taxon>Bacteria</taxon>
        <taxon>Pseudomonadati</taxon>
        <taxon>Pseudomonadota</taxon>
        <taxon>Alphaproteobacteria</taxon>
        <taxon>Hyphomicrobiales</taxon>
        <taxon>Methylobacteriaceae</taxon>
        <taxon>Microvirga</taxon>
    </lineage>
</organism>